<protein>
    <submittedName>
        <fullName evidence="1">Uncharacterized protein</fullName>
    </submittedName>
</protein>
<accession>U9TU12</accession>
<evidence type="ECO:0000313" key="1">
    <source>
        <dbReference type="EMBL" id="ESA10927.1"/>
    </source>
</evidence>
<proteinExistence type="predicted"/>
<name>U9TU12_RHIID</name>
<dbReference type="HOGENOM" id="CLU_3125747_0_0_1"/>
<reference evidence="1" key="1">
    <citation type="submission" date="2013-07" db="EMBL/GenBank/DDBJ databases">
        <title>The genome of an arbuscular mycorrhizal fungus provides insights into the evolution of the oldest plant symbiosis.</title>
        <authorList>
            <consortium name="DOE Joint Genome Institute"/>
            <person name="Tisserant E."/>
            <person name="Malbreil M."/>
            <person name="Kuo A."/>
            <person name="Kohler A."/>
            <person name="Symeonidi A."/>
            <person name="Balestrini R."/>
            <person name="Charron P."/>
            <person name="Duensing N."/>
            <person name="Frei-dit-Frey N."/>
            <person name="Gianinazzi-Pearson V."/>
            <person name="Gilbert B."/>
            <person name="Handa Y."/>
            <person name="Hijri M."/>
            <person name="Kaul R."/>
            <person name="Kawaguchi M."/>
            <person name="Krajinski F."/>
            <person name="Lammers P."/>
            <person name="Lapierre D."/>
            <person name="Masclaux F.G."/>
            <person name="Murat C."/>
            <person name="Morin E."/>
            <person name="Ndikumana S."/>
            <person name="Pagni M."/>
            <person name="Petitpierre D."/>
            <person name="Requena N."/>
            <person name="Rosikiewicz P."/>
            <person name="Riley R."/>
            <person name="Saito K."/>
            <person name="San Clemente H."/>
            <person name="Shapiro H."/>
            <person name="van Tuinen D."/>
            <person name="Becard G."/>
            <person name="Bonfante P."/>
            <person name="Paszkowski U."/>
            <person name="Shachar-Hill Y."/>
            <person name="Young J.P."/>
            <person name="Sanders I.R."/>
            <person name="Henrissat B."/>
            <person name="Rensing S.A."/>
            <person name="Grigoriev I.V."/>
            <person name="Corradi N."/>
            <person name="Roux C."/>
            <person name="Martin F."/>
        </authorList>
    </citation>
    <scope>NUCLEOTIDE SEQUENCE</scope>
    <source>
        <strain evidence="1">DAOM 197198</strain>
    </source>
</reference>
<organism evidence="1">
    <name type="scientific">Rhizophagus irregularis (strain DAOM 181602 / DAOM 197198 / MUCL 43194)</name>
    <name type="common">Arbuscular mycorrhizal fungus</name>
    <name type="synonym">Glomus intraradices</name>
    <dbReference type="NCBI Taxonomy" id="747089"/>
    <lineage>
        <taxon>Eukaryota</taxon>
        <taxon>Fungi</taxon>
        <taxon>Fungi incertae sedis</taxon>
        <taxon>Mucoromycota</taxon>
        <taxon>Glomeromycotina</taxon>
        <taxon>Glomeromycetes</taxon>
        <taxon>Glomerales</taxon>
        <taxon>Glomeraceae</taxon>
        <taxon>Rhizophagus</taxon>
    </lineage>
</organism>
<sequence>MEFVPYDQFKKKLNSLLKKDLAKFKKQLGLTVRLNELSEETYNILNNNMF</sequence>
<dbReference type="EMBL" id="KI286561">
    <property type="protein sequence ID" value="ESA10927.1"/>
    <property type="molecule type" value="Genomic_DNA"/>
</dbReference>
<gene>
    <name evidence="1" type="ORF">GLOINDRAFT_28877</name>
</gene>
<dbReference type="AlphaFoldDB" id="U9TU12"/>